<evidence type="ECO:0000256" key="1">
    <source>
        <dbReference type="SAM" id="Coils"/>
    </source>
</evidence>
<evidence type="ECO:0000313" key="3">
    <source>
        <dbReference type="EMBL" id="KAG2373844.1"/>
    </source>
</evidence>
<dbReference type="GeneID" id="68104183"/>
<dbReference type="Proteomes" id="UP000816034">
    <property type="component" value="Unassembled WGS sequence"/>
</dbReference>
<dbReference type="AlphaFoldDB" id="A0AA88GFW3"/>
<accession>A0AA88GFW3</accession>
<organism evidence="3 4">
    <name type="scientific">Naegleria lovaniensis</name>
    <name type="common">Amoeba</name>
    <dbReference type="NCBI Taxonomy" id="51637"/>
    <lineage>
        <taxon>Eukaryota</taxon>
        <taxon>Discoba</taxon>
        <taxon>Heterolobosea</taxon>
        <taxon>Tetramitia</taxon>
        <taxon>Eutetramitia</taxon>
        <taxon>Vahlkampfiidae</taxon>
        <taxon>Naegleria</taxon>
    </lineage>
</organism>
<feature type="compositionally biased region" description="Basic residues" evidence="2">
    <location>
        <begin position="125"/>
        <end position="139"/>
    </location>
</feature>
<protein>
    <submittedName>
        <fullName evidence="3">Uncharacterized protein</fullName>
    </submittedName>
</protein>
<keyword evidence="4" id="KW-1185">Reference proteome</keyword>
<name>A0AA88GFW3_NAELO</name>
<comment type="caution">
    <text evidence="3">The sequence shown here is derived from an EMBL/GenBank/DDBJ whole genome shotgun (WGS) entry which is preliminary data.</text>
</comment>
<feature type="compositionally biased region" description="Polar residues" evidence="2">
    <location>
        <begin position="168"/>
        <end position="178"/>
    </location>
</feature>
<gene>
    <name evidence="3" type="ORF">C9374_011729</name>
</gene>
<sequence>MQQQVLSDAQLKKLRRKVTDRFTNKKYLPKPKIYNSLPTWLQHYYLVFGKTDLGEFKESTTWREQPCEAPMDENEQLEKRVEQTLDVVVKLLSFINSDMLAKQEEESDKIRAIMIKEEENNLNKKNNKMKHPKKSKTKLHGKECSTTYSAQTAQTTNAGVSKKACLNDTPSSNPLSSKDVQEVKPGSSLDGKALWVEQSNESKEGEEDNREVDYKDVSNQHEAEEPPRFANAVEGSESHRDLKSLILLKFDAIENRIITLENKIDNVHNTLEKKMDNIQNQVDRLAGSNYENYIRLNIIRKFDIPFQKFFSPLKLSKIDYDLEFHNAQVELEKRNWNDKVTLLTDKLSSDPPSIEFNFVGEKEDENIIVEATVQNITKEEVWKKKFLQLERQLTFYQHCKKTSVHRAVLVSPRDWTEEDFAKCVQQLKTMIPLLEALHSQNKFCYEQINDYHDI</sequence>
<evidence type="ECO:0000256" key="2">
    <source>
        <dbReference type="SAM" id="MobiDB-lite"/>
    </source>
</evidence>
<reference evidence="3 4" key="1">
    <citation type="journal article" date="2018" name="BMC Genomics">
        <title>The genome of Naegleria lovaniensis, the basis for a comparative approach to unravel pathogenicity factors of the human pathogenic amoeba N. fowleri.</title>
        <authorList>
            <person name="Liechti N."/>
            <person name="Schurch N."/>
            <person name="Bruggmann R."/>
            <person name="Wittwer M."/>
        </authorList>
    </citation>
    <scope>NUCLEOTIDE SEQUENCE [LARGE SCALE GENOMIC DNA]</scope>
    <source>
        <strain evidence="3 4">ATCC 30569</strain>
    </source>
</reference>
<evidence type="ECO:0000313" key="4">
    <source>
        <dbReference type="Proteomes" id="UP000816034"/>
    </source>
</evidence>
<feature type="coiled-coil region" evidence="1">
    <location>
        <begin position="250"/>
        <end position="288"/>
    </location>
</feature>
<dbReference type="RefSeq" id="XP_044543018.1">
    <property type="nucleotide sequence ID" value="XM_044687417.1"/>
</dbReference>
<feature type="region of interest" description="Disordered" evidence="2">
    <location>
        <begin position="164"/>
        <end position="212"/>
    </location>
</feature>
<proteinExistence type="predicted"/>
<dbReference type="EMBL" id="PYSW02000050">
    <property type="protein sequence ID" value="KAG2373844.1"/>
    <property type="molecule type" value="Genomic_DNA"/>
</dbReference>
<keyword evidence="1" id="KW-0175">Coiled coil</keyword>
<feature type="region of interest" description="Disordered" evidence="2">
    <location>
        <begin position="121"/>
        <end position="143"/>
    </location>
</feature>